<name>A0A974NF64_9GAMM</name>
<dbReference type="AlphaFoldDB" id="A0A974NF64"/>
<reference evidence="1 2" key="1">
    <citation type="submission" date="2021-01" db="EMBL/GenBank/DDBJ databases">
        <title>Entomomonas sp. F2A isolated from a house cricket (Acheta domesticus).</title>
        <authorList>
            <person name="Spergser J."/>
            <person name="Busse H.-J."/>
        </authorList>
    </citation>
    <scope>NUCLEOTIDE SEQUENCE [LARGE SCALE GENOMIC DNA]</scope>
    <source>
        <strain evidence="1 2">F2A</strain>
    </source>
</reference>
<sequence>MTTNFISTGLLCPEKDNIQQKLQSALPDYNILAGGYIEFYNLSFTKDKTEHHLNYNFRTPLEAEECANYLQFIYCLNYQVTKDLLCLSAEAIATFKKQADNSIKLLDKYRTKYKLLKSFNYMGGWYEYYSLCYDLANYKQFPLLNLRTQQQATQAKQLLAQLGQPTAFYLNKQQAPLYSHNEEYYKGTKKQFIKLIKQIAYSEQQLTKLIQGAGTIEKISYTEVTYYTLKTDNNHISTSLHIFERREQAEQLAKLLTTTENNKYNYQVITAKACLTGDMQRAFNECVQSSLTLLNNLLNGASHD</sequence>
<organism evidence="1 2">
    <name type="scientific">Entomomonas asaccharolytica</name>
    <dbReference type="NCBI Taxonomy" id="2785331"/>
    <lineage>
        <taxon>Bacteria</taxon>
        <taxon>Pseudomonadati</taxon>
        <taxon>Pseudomonadota</taxon>
        <taxon>Gammaproteobacteria</taxon>
        <taxon>Pseudomonadales</taxon>
        <taxon>Pseudomonadaceae</taxon>
        <taxon>Entomomonas</taxon>
    </lineage>
</organism>
<keyword evidence="2" id="KW-1185">Reference proteome</keyword>
<dbReference type="KEGG" id="eaz:JHT90_14015"/>
<dbReference type="RefSeq" id="WP_201092107.1">
    <property type="nucleotide sequence ID" value="NZ_CP067393.1"/>
</dbReference>
<proteinExistence type="predicted"/>
<dbReference type="EMBL" id="CP067393">
    <property type="protein sequence ID" value="QQP85469.1"/>
    <property type="molecule type" value="Genomic_DNA"/>
</dbReference>
<accession>A0A974NF64</accession>
<protein>
    <submittedName>
        <fullName evidence="1">Uncharacterized protein</fullName>
    </submittedName>
</protein>
<evidence type="ECO:0000313" key="2">
    <source>
        <dbReference type="Proteomes" id="UP000595278"/>
    </source>
</evidence>
<gene>
    <name evidence="1" type="ORF">JHT90_14015</name>
</gene>
<dbReference type="Proteomes" id="UP000595278">
    <property type="component" value="Chromosome"/>
</dbReference>
<evidence type="ECO:0000313" key="1">
    <source>
        <dbReference type="EMBL" id="QQP85469.1"/>
    </source>
</evidence>